<evidence type="ECO:0000313" key="3">
    <source>
        <dbReference type="Proteomes" id="UP000030564"/>
    </source>
</evidence>
<dbReference type="Proteomes" id="UP000030564">
    <property type="component" value="Unassembled WGS sequence"/>
</dbReference>
<dbReference type="OrthoDB" id="8926484at2"/>
<evidence type="ECO:0008006" key="4">
    <source>
        <dbReference type="Google" id="ProtNLM"/>
    </source>
</evidence>
<gene>
    <name evidence="2" type="ORF">NZ35_06880</name>
</gene>
<evidence type="ECO:0000256" key="1">
    <source>
        <dbReference type="SAM" id="SignalP"/>
    </source>
</evidence>
<proteinExistence type="predicted"/>
<dbReference type="AlphaFoldDB" id="A0A0A6DF73"/>
<sequence length="149" mass="15885">MKRVLSCLLPVVAVAALLFAATAQAASLEPVDSAGVQVQQQQQNGISYLAGGVGEDEAKAIQQTVGYNLHMTFSVGMQNEYTCDVDVTIENAAGQTLLALNQTGPLLYVKLPTGKYTVVATRKGEVRRDVTDVANGTARNLVFHWSDSD</sequence>
<feature type="signal peptide" evidence="1">
    <location>
        <begin position="1"/>
        <end position="25"/>
    </location>
</feature>
<dbReference type="PATRIC" id="fig|587753.9.peg.3505"/>
<reference evidence="2 3" key="1">
    <citation type="submission" date="2014-10" db="EMBL/GenBank/DDBJ databases">
        <title>Draft genome sequence of Pseudomonas chlororaphis EA105.</title>
        <authorList>
            <person name="McCully L.M."/>
            <person name="Bitzer A.S."/>
            <person name="Spence C."/>
            <person name="Bais H."/>
            <person name="Silby M.W."/>
        </authorList>
    </citation>
    <scope>NUCLEOTIDE SEQUENCE [LARGE SCALE GENOMIC DNA]</scope>
    <source>
        <strain evidence="2 3">EA105</strain>
    </source>
</reference>
<feature type="chain" id="PRO_5002026597" description="Carboxypeptidase regulatory-like domain-containing protein" evidence="1">
    <location>
        <begin position="26"/>
        <end position="149"/>
    </location>
</feature>
<organism evidence="2 3">
    <name type="scientific">Pseudomonas chlororaphis</name>
    <dbReference type="NCBI Taxonomy" id="587753"/>
    <lineage>
        <taxon>Bacteria</taxon>
        <taxon>Pseudomonadati</taxon>
        <taxon>Pseudomonadota</taxon>
        <taxon>Gammaproteobacteria</taxon>
        <taxon>Pseudomonadales</taxon>
        <taxon>Pseudomonadaceae</taxon>
        <taxon>Pseudomonas</taxon>
    </lineage>
</organism>
<dbReference type="EMBL" id="JSFK01000003">
    <property type="protein sequence ID" value="KHA73825.1"/>
    <property type="molecule type" value="Genomic_DNA"/>
</dbReference>
<evidence type="ECO:0000313" key="2">
    <source>
        <dbReference type="EMBL" id="KHA73825.1"/>
    </source>
</evidence>
<keyword evidence="1" id="KW-0732">Signal</keyword>
<name>A0A0A6DF73_9PSED</name>
<protein>
    <recommendedName>
        <fullName evidence="4">Carboxypeptidase regulatory-like domain-containing protein</fullName>
    </recommendedName>
</protein>
<accession>A0A0A6DF73</accession>
<comment type="caution">
    <text evidence="2">The sequence shown here is derived from an EMBL/GenBank/DDBJ whole genome shotgun (WGS) entry which is preliminary data.</text>
</comment>